<sequence>MTLHRTTGLNLTVRDLLLLLPNRIVPPVFLLRLRVALGLVQHHSINIVGQGTSIDPISPPDFLSIYRTTLACLTNKILAS</sequence>
<evidence type="ECO:0000313" key="2">
    <source>
        <dbReference type="Proteomes" id="UP001420932"/>
    </source>
</evidence>
<reference evidence="1 2" key="1">
    <citation type="submission" date="2024-01" db="EMBL/GenBank/DDBJ databases">
        <title>Genome assemblies of Stephania.</title>
        <authorList>
            <person name="Yang L."/>
        </authorList>
    </citation>
    <scope>NUCLEOTIDE SEQUENCE [LARGE SCALE GENOMIC DNA]</scope>
    <source>
        <strain evidence="1">YNDBR</strain>
        <tissue evidence="1">Leaf</tissue>
    </source>
</reference>
<evidence type="ECO:0000313" key="1">
    <source>
        <dbReference type="EMBL" id="KAK9088044.1"/>
    </source>
</evidence>
<proteinExistence type="predicted"/>
<keyword evidence="2" id="KW-1185">Reference proteome</keyword>
<dbReference type="AlphaFoldDB" id="A0AAP0EFT1"/>
<name>A0AAP0EFT1_9MAGN</name>
<dbReference type="Proteomes" id="UP001420932">
    <property type="component" value="Unassembled WGS sequence"/>
</dbReference>
<protein>
    <submittedName>
        <fullName evidence="1">Uncharacterized protein</fullName>
    </submittedName>
</protein>
<accession>A0AAP0EFT1</accession>
<dbReference type="EMBL" id="JBBNAF010000013">
    <property type="protein sequence ID" value="KAK9088044.1"/>
    <property type="molecule type" value="Genomic_DNA"/>
</dbReference>
<organism evidence="1 2">
    <name type="scientific">Stephania yunnanensis</name>
    <dbReference type="NCBI Taxonomy" id="152371"/>
    <lineage>
        <taxon>Eukaryota</taxon>
        <taxon>Viridiplantae</taxon>
        <taxon>Streptophyta</taxon>
        <taxon>Embryophyta</taxon>
        <taxon>Tracheophyta</taxon>
        <taxon>Spermatophyta</taxon>
        <taxon>Magnoliopsida</taxon>
        <taxon>Ranunculales</taxon>
        <taxon>Menispermaceae</taxon>
        <taxon>Menispermoideae</taxon>
        <taxon>Cissampelideae</taxon>
        <taxon>Stephania</taxon>
    </lineage>
</organism>
<comment type="caution">
    <text evidence="1">The sequence shown here is derived from an EMBL/GenBank/DDBJ whole genome shotgun (WGS) entry which is preliminary data.</text>
</comment>
<gene>
    <name evidence="1" type="ORF">Syun_030438</name>
</gene>